<feature type="region of interest" description="Disordered" evidence="1">
    <location>
        <begin position="57"/>
        <end position="221"/>
    </location>
</feature>
<evidence type="ECO:0000313" key="2">
    <source>
        <dbReference type="EMBL" id="CAH1780829.1"/>
    </source>
</evidence>
<feature type="compositionally biased region" description="Polar residues" evidence="1">
    <location>
        <begin position="131"/>
        <end position="151"/>
    </location>
</feature>
<feature type="compositionally biased region" description="Low complexity" evidence="1">
    <location>
        <begin position="180"/>
        <end position="200"/>
    </location>
</feature>
<gene>
    <name evidence="2" type="ORF">OFUS_LOCUS7467</name>
</gene>
<dbReference type="Proteomes" id="UP000749559">
    <property type="component" value="Unassembled WGS sequence"/>
</dbReference>
<keyword evidence="3" id="KW-1185">Reference proteome</keyword>
<evidence type="ECO:0000313" key="3">
    <source>
        <dbReference type="Proteomes" id="UP000749559"/>
    </source>
</evidence>
<reference evidence="2" key="1">
    <citation type="submission" date="2022-03" db="EMBL/GenBank/DDBJ databases">
        <authorList>
            <person name="Martin C."/>
        </authorList>
    </citation>
    <scope>NUCLEOTIDE SEQUENCE</scope>
</reference>
<evidence type="ECO:0000256" key="1">
    <source>
        <dbReference type="SAM" id="MobiDB-lite"/>
    </source>
</evidence>
<name>A0A8S4NHS5_OWEFU</name>
<feature type="compositionally biased region" description="Polar residues" evidence="1">
    <location>
        <begin position="158"/>
        <end position="179"/>
    </location>
</feature>
<feature type="region of interest" description="Disordered" evidence="1">
    <location>
        <begin position="487"/>
        <end position="554"/>
    </location>
</feature>
<protein>
    <submittedName>
        <fullName evidence="2">Uncharacterized protein</fullName>
    </submittedName>
</protein>
<accession>A0A8S4NHS5</accession>
<sequence length="554" mass="61677">MAEQGSIQGEITSELNLNGPSTSSTLTGNEVINDVSLATTSVTDYVQSLVEEAVTRKMATLGNRPPTRPPSDRRSPSSSYLHNSEYSLPREQSPRSSKKAVETGKRGNDSHQNDTKFRDYNYSATHHVDVSRSTFRNRSRSPVSQLRSPSRLSHHSYSHTNRPSDSSPSRISGTSRQGTQNSRSIINNFSSKISQSQNSDSKPRILDSDDNEPSKSKSSEEETVLLVRSLWDSTISALEIDQVNSSTNSKESLTRVALQKVDESSVTKASLPCPPVFHQLVQNINNQISSATSGFNTKGKLFRIKSSNYRLAKGDDSVVRPLKLNNSLGNLVPNDKTFSDFFKNADTKTQLSNKNWKGLEENLRAVLQPLVYSEWYIGSVSKLVTQLTAHLSNNTDPLVTQLLDSMGDLLLRGSTASVTATEGILKTLTNSALLQRDLIQEQVPTRFRESMRVLPVEHTSTTLYPESQLKDLVDSASSNLTNQALVTLAQSSSRSSKDKDRSQRQSRSDYRKKSSNKDWSKSQDKPKSDFRDSKKKYDNKGGKHFNKDNRFSKK</sequence>
<organism evidence="2 3">
    <name type="scientific">Owenia fusiformis</name>
    <name type="common">Polychaete worm</name>
    <dbReference type="NCBI Taxonomy" id="6347"/>
    <lineage>
        <taxon>Eukaryota</taxon>
        <taxon>Metazoa</taxon>
        <taxon>Spiralia</taxon>
        <taxon>Lophotrochozoa</taxon>
        <taxon>Annelida</taxon>
        <taxon>Polychaeta</taxon>
        <taxon>Sedentaria</taxon>
        <taxon>Canalipalpata</taxon>
        <taxon>Sabellida</taxon>
        <taxon>Oweniida</taxon>
        <taxon>Oweniidae</taxon>
        <taxon>Owenia</taxon>
    </lineage>
</organism>
<dbReference type="EMBL" id="CAIIXF020000004">
    <property type="protein sequence ID" value="CAH1780829.1"/>
    <property type="molecule type" value="Genomic_DNA"/>
</dbReference>
<proteinExistence type="predicted"/>
<feature type="region of interest" description="Disordered" evidence="1">
    <location>
        <begin position="1"/>
        <end position="28"/>
    </location>
</feature>
<feature type="compositionally biased region" description="Basic and acidic residues" evidence="1">
    <location>
        <begin position="495"/>
        <end position="554"/>
    </location>
</feature>
<feature type="compositionally biased region" description="Basic and acidic residues" evidence="1">
    <location>
        <begin position="99"/>
        <end position="119"/>
    </location>
</feature>
<dbReference type="AlphaFoldDB" id="A0A8S4NHS5"/>
<feature type="compositionally biased region" description="Basic and acidic residues" evidence="1">
    <location>
        <begin position="201"/>
        <end position="220"/>
    </location>
</feature>
<comment type="caution">
    <text evidence="2">The sequence shown here is derived from an EMBL/GenBank/DDBJ whole genome shotgun (WGS) entry which is preliminary data.</text>
</comment>